<organism evidence="1">
    <name type="scientific">Candidatus Kentrum sp. LPFa</name>
    <dbReference type="NCBI Taxonomy" id="2126335"/>
    <lineage>
        <taxon>Bacteria</taxon>
        <taxon>Pseudomonadati</taxon>
        <taxon>Pseudomonadota</taxon>
        <taxon>Gammaproteobacteria</taxon>
        <taxon>Candidatus Kentrum</taxon>
    </lineage>
</organism>
<dbReference type="SUPFAM" id="SSF88874">
    <property type="entry name" value="Receptor-binding domain of short tail fibre protein gp12"/>
    <property type="match status" value="1"/>
</dbReference>
<accession>A0A450X4L2</accession>
<gene>
    <name evidence="1" type="ORF">BECKLPF1236A_GA0070988_104081</name>
    <name evidence="2" type="ORF">BECKLPF1236C_GA0070990_104191</name>
</gene>
<evidence type="ECO:0000313" key="1">
    <source>
        <dbReference type="EMBL" id="VFK24193.1"/>
    </source>
</evidence>
<dbReference type="AlphaFoldDB" id="A0A450X4L2"/>
<name>A0A450X4L2_9GAMM</name>
<reference evidence="1" key="1">
    <citation type="submission" date="2019-02" db="EMBL/GenBank/DDBJ databases">
        <authorList>
            <person name="Gruber-Vodicka R. H."/>
            <person name="Seah K. B. B."/>
        </authorList>
    </citation>
    <scope>NUCLEOTIDE SEQUENCE</scope>
    <source>
        <strain evidence="1">BECK_S312</strain>
        <strain evidence="2">BECK_S426</strain>
    </source>
</reference>
<protein>
    <recommendedName>
        <fullName evidence="3">Phage Tail Collar Domain</fullName>
    </recommendedName>
</protein>
<dbReference type="EMBL" id="CAADFP010000419">
    <property type="protein sequence ID" value="VFK35769.1"/>
    <property type="molecule type" value="Genomic_DNA"/>
</dbReference>
<evidence type="ECO:0000313" key="2">
    <source>
        <dbReference type="EMBL" id="VFK35769.1"/>
    </source>
</evidence>
<dbReference type="EMBL" id="CAADFM010000408">
    <property type="protein sequence ID" value="VFK24193.1"/>
    <property type="molecule type" value="Genomic_DNA"/>
</dbReference>
<evidence type="ECO:0008006" key="3">
    <source>
        <dbReference type="Google" id="ProtNLM"/>
    </source>
</evidence>
<proteinExistence type="predicted"/>
<sequence length="419" mass="48010">MKKHTLLLPILLFLLPVLTLADTSLDYCNRQLEQEIKTTYGVESLNQYQTHLRDVLRYSRPALQDYGESEDGSISIPLPMVRDILSAEKDNRTTRELVDNLRHKYRPSPEDSLRTEDFDALAPRILDSATAAEWEKCKATCSACLANASGRQNGIAYRVHGDTKDVFGITFTYLPDREDDPRGIEVTRLTVTGGAVLHMLPNTSTEIGPGKSMVRYNAYTQHFRRTDPKQDAFIRVNLKGRENVLIRISQRRPEAGLPVGTVLSSVLPWKEYAEAANDNLPFNAWLNYWAPCDGRTIEGYRLRARIGKTQAPDLRGVFLRGRNRFDDEFGVQRDPKGLRPAGYDFQNHKVGKHDHRYYAAEATNTTKATFMGDEEKELQRDLWYGKDYKYQSKWGKTHDDPEGETRPKNIPMNYYIKIN</sequence>